<comment type="cofactor">
    <cofactor evidence="1">
        <name>pyridoxal 5'-phosphate</name>
        <dbReference type="ChEBI" id="CHEBI:597326"/>
    </cofactor>
</comment>
<dbReference type="PROSITE" id="PS50949">
    <property type="entry name" value="HTH_GNTR"/>
    <property type="match status" value="1"/>
</dbReference>
<keyword evidence="3" id="KW-0032">Aminotransferase</keyword>
<feature type="domain" description="HTH gntR-type" evidence="9">
    <location>
        <begin position="16"/>
        <end position="84"/>
    </location>
</feature>
<dbReference type="AlphaFoldDB" id="A0A220MRM4"/>
<evidence type="ECO:0000259" key="9">
    <source>
        <dbReference type="PROSITE" id="PS50949"/>
    </source>
</evidence>
<gene>
    <name evidence="10" type="ORF">BP422_17290</name>
</gene>
<dbReference type="RefSeq" id="WP_088910981.1">
    <property type="nucleotide sequence ID" value="NZ_CP018145.1"/>
</dbReference>
<reference evidence="10 11" key="1">
    <citation type="submission" date="2016-11" db="EMBL/GenBank/DDBJ databases">
        <authorList>
            <person name="Jaros S."/>
            <person name="Januszkiewicz K."/>
            <person name="Wedrychowicz H."/>
        </authorList>
    </citation>
    <scope>NUCLEOTIDE SEQUENCE [LARGE SCALE GENOMIC DNA]</scope>
    <source>
        <strain evidence="10 11">NF2</strain>
    </source>
</reference>
<dbReference type="InterPro" id="IPR036390">
    <property type="entry name" value="WH_DNA-bd_sf"/>
</dbReference>
<dbReference type="PANTHER" id="PTHR46577:SF2">
    <property type="entry name" value="TRANSCRIPTIONAL REGULATORY PROTEIN"/>
    <property type="match status" value="1"/>
</dbReference>
<dbReference type="InterPro" id="IPR000524">
    <property type="entry name" value="Tscrpt_reg_HTH_GntR"/>
</dbReference>
<dbReference type="SMART" id="SM00345">
    <property type="entry name" value="HTH_GNTR"/>
    <property type="match status" value="1"/>
</dbReference>
<dbReference type="Gene3D" id="3.40.640.10">
    <property type="entry name" value="Type I PLP-dependent aspartate aminotransferase-like (Major domain)"/>
    <property type="match status" value="1"/>
</dbReference>
<dbReference type="Proteomes" id="UP000197781">
    <property type="component" value="Chromosome"/>
</dbReference>
<comment type="similarity">
    <text evidence="2">In the C-terminal section; belongs to the class-I pyridoxal-phosphate-dependent aminotransferase family.</text>
</comment>
<dbReference type="InterPro" id="IPR015424">
    <property type="entry name" value="PyrdxlP-dep_Trfase"/>
</dbReference>
<dbReference type="FunFam" id="1.10.10.10:FF:000079">
    <property type="entry name" value="GntR family transcriptional regulator"/>
    <property type="match status" value="1"/>
</dbReference>
<dbReference type="GO" id="GO:0003700">
    <property type="term" value="F:DNA-binding transcription factor activity"/>
    <property type="evidence" value="ECO:0007669"/>
    <property type="project" value="InterPro"/>
</dbReference>
<dbReference type="Pfam" id="PF00392">
    <property type="entry name" value="GntR"/>
    <property type="match status" value="1"/>
</dbReference>
<dbReference type="SUPFAM" id="SSF46785">
    <property type="entry name" value="Winged helix' DNA-binding domain"/>
    <property type="match status" value="1"/>
</dbReference>
<dbReference type="InterPro" id="IPR051446">
    <property type="entry name" value="HTH_trans_reg/aminotransferase"/>
</dbReference>
<evidence type="ECO:0000313" key="10">
    <source>
        <dbReference type="EMBL" id="ASJ57583.1"/>
    </source>
</evidence>
<dbReference type="InterPro" id="IPR015421">
    <property type="entry name" value="PyrdxlP-dep_Trfase_major"/>
</dbReference>
<keyword evidence="4" id="KW-0808">Transferase</keyword>
<accession>A0A220MRM4</accession>
<evidence type="ECO:0000256" key="1">
    <source>
        <dbReference type="ARBA" id="ARBA00001933"/>
    </source>
</evidence>
<evidence type="ECO:0000256" key="6">
    <source>
        <dbReference type="ARBA" id="ARBA00023015"/>
    </source>
</evidence>
<keyword evidence="6" id="KW-0805">Transcription regulation</keyword>
<evidence type="ECO:0000256" key="5">
    <source>
        <dbReference type="ARBA" id="ARBA00022898"/>
    </source>
</evidence>
<evidence type="ECO:0000313" key="11">
    <source>
        <dbReference type="Proteomes" id="UP000197781"/>
    </source>
</evidence>
<dbReference type="InterPro" id="IPR004839">
    <property type="entry name" value="Aminotransferase_I/II_large"/>
</dbReference>
<dbReference type="Gene3D" id="3.90.1150.10">
    <property type="entry name" value="Aspartate Aminotransferase, domain 1"/>
    <property type="match status" value="1"/>
</dbReference>
<keyword evidence="8" id="KW-0804">Transcription</keyword>
<keyword evidence="5" id="KW-0663">Pyridoxal phosphate</keyword>
<dbReference type="GO" id="GO:0008483">
    <property type="term" value="F:transaminase activity"/>
    <property type="evidence" value="ECO:0007669"/>
    <property type="project" value="UniProtKB-KW"/>
</dbReference>
<sequence>MRKRKGSIRLHREKRLPKYREIIDFIRGKISTGEWPIGSKIPSQRDLAQAFEVNRSTVIAALEELTADGLIEGKLGMGTVVVNNTWTLLATTPPPDWSEYVRSGLHKPSMTSVQEINKREFQADLIQLSKGELSPDMFPVDTMKQVMERVTRNLSGFGYEEPRGYLPLRQAVSDYVGRQGITASPSSVLIVSGALQALQLISVGLLHRGSTVFLEKPSYLNSLHVFQSAGMELAGLPMDRQGMIAQAIYARRKEEHGAILYTNPCFHNPTGILMTEKRRLELLRVCEEERLPIIEDDIYRELWTKEPPPLPLKARDKHGHVLYIGSLSKTLTPGLRIGWVVGPEPVIERLADIKMQTDYGVSSLSQRVAEEWLASGLYEKHMHKVREQLITRRAAAIQALTKHMSELATWEVPDGGFFIWLKMNGKLSMMELFTAAKRQGILLNPGNIYGETQEGYVRLSYGYASIADFESGIERLGQIVRDRR</sequence>
<protein>
    <submittedName>
        <fullName evidence="10">GntR family transcriptional regulator</fullName>
    </submittedName>
</protein>
<proteinExistence type="inferred from homology"/>
<dbReference type="FunFam" id="3.40.640.10:FF:000023">
    <property type="entry name" value="Transcriptional regulator, GntR family"/>
    <property type="match status" value="1"/>
</dbReference>
<dbReference type="InterPro" id="IPR036388">
    <property type="entry name" value="WH-like_DNA-bd_sf"/>
</dbReference>
<dbReference type="GO" id="GO:0030170">
    <property type="term" value="F:pyridoxal phosphate binding"/>
    <property type="evidence" value="ECO:0007669"/>
    <property type="project" value="InterPro"/>
</dbReference>
<organism evidence="10 11">
    <name type="scientific">Brevibacillus formosus</name>
    <dbReference type="NCBI Taxonomy" id="54913"/>
    <lineage>
        <taxon>Bacteria</taxon>
        <taxon>Bacillati</taxon>
        <taxon>Bacillota</taxon>
        <taxon>Bacilli</taxon>
        <taxon>Bacillales</taxon>
        <taxon>Paenibacillaceae</taxon>
        <taxon>Brevibacillus</taxon>
    </lineage>
</organism>
<evidence type="ECO:0000256" key="3">
    <source>
        <dbReference type="ARBA" id="ARBA00022576"/>
    </source>
</evidence>
<dbReference type="PANTHER" id="PTHR46577">
    <property type="entry name" value="HTH-TYPE TRANSCRIPTIONAL REGULATORY PROTEIN GABR"/>
    <property type="match status" value="1"/>
</dbReference>
<evidence type="ECO:0000256" key="2">
    <source>
        <dbReference type="ARBA" id="ARBA00005384"/>
    </source>
</evidence>
<dbReference type="KEGG" id="bfm:BP422_17290"/>
<keyword evidence="7" id="KW-0238">DNA-binding</keyword>
<dbReference type="Pfam" id="PF00155">
    <property type="entry name" value="Aminotran_1_2"/>
    <property type="match status" value="1"/>
</dbReference>
<dbReference type="Gene3D" id="1.10.10.10">
    <property type="entry name" value="Winged helix-like DNA-binding domain superfamily/Winged helix DNA-binding domain"/>
    <property type="match status" value="1"/>
</dbReference>
<dbReference type="PRINTS" id="PR00035">
    <property type="entry name" value="HTHGNTR"/>
</dbReference>
<evidence type="ECO:0000256" key="4">
    <source>
        <dbReference type="ARBA" id="ARBA00022679"/>
    </source>
</evidence>
<dbReference type="GO" id="GO:0003677">
    <property type="term" value="F:DNA binding"/>
    <property type="evidence" value="ECO:0007669"/>
    <property type="project" value="UniProtKB-KW"/>
</dbReference>
<dbReference type="CDD" id="cd00609">
    <property type="entry name" value="AAT_like"/>
    <property type="match status" value="1"/>
</dbReference>
<dbReference type="SUPFAM" id="SSF53383">
    <property type="entry name" value="PLP-dependent transferases"/>
    <property type="match status" value="1"/>
</dbReference>
<dbReference type="EMBL" id="CP018145">
    <property type="protein sequence ID" value="ASJ57583.1"/>
    <property type="molecule type" value="Genomic_DNA"/>
</dbReference>
<dbReference type="CDD" id="cd07377">
    <property type="entry name" value="WHTH_GntR"/>
    <property type="match status" value="1"/>
</dbReference>
<name>A0A220MRM4_9BACL</name>
<dbReference type="InterPro" id="IPR015422">
    <property type="entry name" value="PyrdxlP-dep_Trfase_small"/>
</dbReference>
<evidence type="ECO:0000256" key="7">
    <source>
        <dbReference type="ARBA" id="ARBA00023125"/>
    </source>
</evidence>
<evidence type="ECO:0000256" key="8">
    <source>
        <dbReference type="ARBA" id="ARBA00023163"/>
    </source>
</evidence>